<dbReference type="KEGG" id="pmrn:116940804"/>
<dbReference type="PANTHER" id="PTHR21461:SF52">
    <property type="entry name" value="GLYCOSYLTRANSFERASE FAMILY 92 PROTEIN"/>
    <property type="match status" value="1"/>
</dbReference>
<evidence type="ECO:0000256" key="7">
    <source>
        <dbReference type="ARBA" id="ARBA00023136"/>
    </source>
</evidence>
<evidence type="ECO:0000313" key="10">
    <source>
        <dbReference type="RefSeq" id="XP_032806902.1"/>
    </source>
</evidence>
<evidence type="ECO:0000313" key="9">
    <source>
        <dbReference type="Proteomes" id="UP001318040"/>
    </source>
</evidence>
<name>A0AAJ7WRA2_PETMA</name>
<dbReference type="EC" id="2.4.1.-" evidence="8"/>
<feature type="transmembrane region" description="Helical" evidence="8">
    <location>
        <begin position="21"/>
        <end position="37"/>
    </location>
</feature>
<evidence type="ECO:0000256" key="6">
    <source>
        <dbReference type="ARBA" id="ARBA00022989"/>
    </source>
</evidence>
<dbReference type="Proteomes" id="UP001318040">
    <property type="component" value="Chromosome 10"/>
</dbReference>
<dbReference type="InterPro" id="IPR008166">
    <property type="entry name" value="Glyco_transf_92"/>
</dbReference>
<dbReference type="PANTHER" id="PTHR21461">
    <property type="entry name" value="GLYCOSYLTRANSFERASE FAMILY 92 PROTEIN"/>
    <property type="match status" value="1"/>
</dbReference>
<sequence>MTPTAKRRLNSAVCGHVKWKVLVVLSLFVLVCLLLNLRSTSRIFGKLWRKQRLNVTVESSRCLLQTEILQPIPNGNALVVSAYLDSRLEPGSVRILAIVKRAPPLELHCYFACRNGLFVVASPAEVNLFHDHFGFPWAAAHILCSLHGGPCLKPDKVALVSSERSDGQCFVANIQNAARPQPELNSFTHNFGVCISTLFGGYNNVLQFTQAMEMYRLLGAGRVTIYNSSCGPELDRVLAHYTATGLVEVIPWPIDRYLTPSTGWTYPTHPGDVHYYGQIAALNDCLYRHMYDTRYLVMNDVDEIIIPVGCASWACLMMHLNRIYDAAVYRFNNHVFPYTAVDDFGSVFDRWKGIPGRNILTQVRREPNPIFAFNPTKMILNPRQVVETSVHYVVFTFGKRALVSSSLAKLHHYRSPERPNIDKRDLIIDPVMWKYKAVLVSNVNSVLHKVGLLR</sequence>
<keyword evidence="7 8" id="KW-0472">Membrane</keyword>
<dbReference type="GeneID" id="116940804"/>
<keyword evidence="9" id="KW-1185">Reference proteome</keyword>
<protein>
    <recommendedName>
        <fullName evidence="8">Glycosyltransferase family 92 protein</fullName>
        <ecNumber evidence="8">2.4.1.-</ecNumber>
    </recommendedName>
</protein>
<organism evidence="9 10">
    <name type="scientific">Petromyzon marinus</name>
    <name type="common">Sea lamprey</name>
    <dbReference type="NCBI Taxonomy" id="7757"/>
    <lineage>
        <taxon>Eukaryota</taxon>
        <taxon>Metazoa</taxon>
        <taxon>Chordata</taxon>
        <taxon>Craniata</taxon>
        <taxon>Vertebrata</taxon>
        <taxon>Cyclostomata</taxon>
        <taxon>Hyperoartia</taxon>
        <taxon>Petromyzontiformes</taxon>
        <taxon>Petromyzontidae</taxon>
        <taxon>Petromyzon</taxon>
    </lineage>
</organism>
<dbReference type="GO" id="GO:0016757">
    <property type="term" value="F:glycosyltransferase activity"/>
    <property type="evidence" value="ECO:0007669"/>
    <property type="project" value="UniProtKB-UniRule"/>
</dbReference>
<dbReference type="RefSeq" id="XP_032806902.1">
    <property type="nucleotide sequence ID" value="XM_032951011.1"/>
</dbReference>
<dbReference type="Pfam" id="PF01697">
    <property type="entry name" value="Glyco_transf_92"/>
    <property type="match status" value="1"/>
</dbReference>
<keyword evidence="6 8" id="KW-1133">Transmembrane helix</keyword>
<accession>A0AAJ7WRA2</accession>
<evidence type="ECO:0000256" key="2">
    <source>
        <dbReference type="ARBA" id="ARBA00007647"/>
    </source>
</evidence>
<evidence type="ECO:0000256" key="1">
    <source>
        <dbReference type="ARBA" id="ARBA00004167"/>
    </source>
</evidence>
<evidence type="ECO:0000256" key="4">
    <source>
        <dbReference type="ARBA" id="ARBA00022679"/>
    </source>
</evidence>
<dbReference type="GO" id="GO:0005737">
    <property type="term" value="C:cytoplasm"/>
    <property type="evidence" value="ECO:0007669"/>
    <property type="project" value="TreeGrafter"/>
</dbReference>
<evidence type="ECO:0000256" key="3">
    <source>
        <dbReference type="ARBA" id="ARBA00022676"/>
    </source>
</evidence>
<evidence type="ECO:0000256" key="5">
    <source>
        <dbReference type="ARBA" id="ARBA00022692"/>
    </source>
</evidence>
<comment type="subcellular location">
    <subcellularLocation>
        <location evidence="1">Membrane</location>
        <topology evidence="1">Single-pass membrane protein</topology>
    </subcellularLocation>
</comment>
<keyword evidence="5 8" id="KW-0812">Transmembrane</keyword>
<comment type="similarity">
    <text evidence="2 8">Belongs to the glycosyltransferase 92 family.</text>
</comment>
<proteinExistence type="inferred from homology"/>
<dbReference type="GO" id="GO:0016020">
    <property type="term" value="C:membrane"/>
    <property type="evidence" value="ECO:0007669"/>
    <property type="project" value="UniProtKB-SubCell"/>
</dbReference>
<keyword evidence="3 8" id="KW-0328">Glycosyltransferase</keyword>
<gene>
    <name evidence="10" type="primary">LOC116940804</name>
</gene>
<reference evidence="10" key="1">
    <citation type="submission" date="2025-08" db="UniProtKB">
        <authorList>
            <consortium name="RefSeq"/>
        </authorList>
    </citation>
    <scope>IDENTIFICATION</scope>
    <source>
        <tissue evidence="10">Sperm</tissue>
    </source>
</reference>
<evidence type="ECO:0000256" key="8">
    <source>
        <dbReference type="RuleBase" id="RU366017"/>
    </source>
</evidence>
<keyword evidence="4 8" id="KW-0808">Transferase</keyword>
<dbReference type="AlphaFoldDB" id="A0AAJ7WRA2"/>